<dbReference type="EMBL" id="KV454289">
    <property type="protein sequence ID" value="ODQ76399.1"/>
    <property type="molecule type" value="Genomic_DNA"/>
</dbReference>
<feature type="compositionally biased region" description="Polar residues" evidence="1">
    <location>
        <begin position="257"/>
        <end position="298"/>
    </location>
</feature>
<evidence type="ECO:0000313" key="4">
    <source>
        <dbReference type="Proteomes" id="UP000094385"/>
    </source>
</evidence>
<feature type="compositionally biased region" description="Low complexity" evidence="1">
    <location>
        <begin position="435"/>
        <end position="446"/>
    </location>
</feature>
<feature type="region of interest" description="Disordered" evidence="1">
    <location>
        <begin position="419"/>
        <end position="449"/>
    </location>
</feature>
<keyword evidence="4" id="KW-1185">Reference proteome</keyword>
<dbReference type="Pfam" id="PF21204">
    <property type="entry name" value="Ebp1_C"/>
    <property type="match status" value="1"/>
</dbReference>
<dbReference type="STRING" id="675824.A0A1E3QFB4"/>
<organism evidence="3 4">
    <name type="scientific">Lipomyces starkeyi NRRL Y-11557</name>
    <dbReference type="NCBI Taxonomy" id="675824"/>
    <lineage>
        <taxon>Eukaryota</taxon>
        <taxon>Fungi</taxon>
        <taxon>Dikarya</taxon>
        <taxon>Ascomycota</taxon>
        <taxon>Saccharomycotina</taxon>
        <taxon>Lipomycetes</taxon>
        <taxon>Lipomycetales</taxon>
        <taxon>Lipomycetaceae</taxon>
        <taxon>Lipomyces</taxon>
    </lineage>
</organism>
<feature type="region of interest" description="Disordered" evidence="1">
    <location>
        <begin position="130"/>
        <end position="195"/>
    </location>
</feature>
<feature type="compositionally biased region" description="Low complexity" evidence="1">
    <location>
        <begin position="146"/>
        <end position="174"/>
    </location>
</feature>
<feature type="region of interest" description="Disordered" evidence="1">
    <location>
        <begin position="62"/>
        <end position="82"/>
    </location>
</feature>
<reference evidence="3 4" key="1">
    <citation type="journal article" date="2016" name="Proc. Natl. Acad. Sci. U.S.A.">
        <title>Comparative genomics of biotechnologically important yeasts.</title>
        <authorList>
            <person name="Riley R."/>
            <person name="Haridas S."/>
            <person name="Wolfe K.H."/>
            <person name="Lopes M.R."/>
            <person name="Hittinger C.T."/>
            <person name="Goeker M."/>
            <person name="Salamov A.A."/>
            <person name="Wisecaver J.H."/>
            <person name="Long T.M."/>
            <person name="Calvey C.H."/>
            <person name="Aerts A.L."/>
            <person name="Barry K.W."/>
            <person name="Choi C."/>
            <person name="Clum A."/>
            <person name="Coughlan A.Y."/>
            <person name="Deshpande S."/>
            <person name="Douglass A.P."/>
            <person name="Hanson S.J."/>
            <person name="Klenk H.-P."/>
            <person name="LaButti K.M."/>
            <person name="Lapidus A."/>
            <person name="Lindquist E.A."/>
            <person name="Lipzen A.M."/>
            <person name="Meier-Kolthoff J.P."/>
            <person name="Ohm R.A."/>
            <person name="Otillar R.P."/>
            <person name="Pangilinan J.L."/>
            <person name="Peng Y."/>
            <person name="Rokas A."/>
            <person name="Rosa C.A."/>
            <person name="Scheuner C."/>
            <person name="Sibirny A.A."/>
            <person name="Slot J.C."/>
            <person name="Stielow J.B."/>
            <person name="Sun H."/>
            <person name="Kurtzman C.P."/>
            <person name="Blackwell M."/>
            <person name="Grigoriev I.V."/>
            <person name="Jeffries T.W."/>
        </authorList>
    </citation>
    <scope>NUCLEOTIDE SEQUENCE [LARGE SCALE GENOMIC DNA]</scope>
    <source>
        <strain evidence="3 4">NRRL Y-11557</strain>
    </source>
</reference>
<evidence type="ECO:0000259" key="2">
    <source>
        <dbReference type="Pfam" id="PF21204"/>
    </source>
</evidence>
<evidence type="ECO:0000256" key="1">
    <source>
        <dbReference type="SAM" id="MobiDB-lite"/>
    </source>
</evidence>
<feature type="compositionally biased region" description="Polar residues" evidence="1">
    <location>
        <begin position="131"/>
        <end position="145"/>
    </location>
</feature>
<sequence length="569" mass="61537">MSREAIDYYPLTPLPSLLSPTIPSVFDSDGADIVNTLGMITPTLPPYFESDLSGLGIRFDDDRNNKHRNTPSDTVVESHGHTTIDKPRSRIVILRIPSVTAELTTRTKRDLSENLKEGTKRRKVDAIASRFQKTPSTARNTTPQLSTESALSTSSGSSKLSSKAVTAAATTASVGVRSPTVGVTPPSLSPHPVLSSKEKVVASILTTSPSDHQAATPPSQVAAANDAASTPGTPSAKKSTFAEYNKRRLIGGGDASVSPSSQQNESTNDKTFLSNTHKLSSTESSHNNLPRTSSNGSVSLTSQAVQVLERKAQKWIAIATNRKHESDRLREAGNMPLASLYAMDSLLAYLVGFDYDDKFFSIKSRVPSDKNWSTLVPFTRHLVTLHESSKAPFLAGLGYQIRAVVYLRMAGYQRQTVKALQHSSMPEVRESGTTESPEPAASGPSPTNNHVAEVTELLTKASRNMDLAAYDFQRGARMFPIEAVIERCPNTWRRRALAAEHLSQSMPAVMGGGSSGPGLRPLEDQFVLPIQMYSSVREVAAFGASVLGEWAEQNKLKYESVLAKGVLEQ</sequence>
<evidence type="ECO:0000313" key="3">
    <source>
        <dbReference type="EMBL" id="ODQ76399.1"/>
    </source>
</evidence>
<dbReference type="Proteomes" id="UP000094385">
    <property type="component" value="Unassembled WGS sequence"/>
</dbReference>
<feature type="compositionally biased region" description="Polar residues" evidence="1">
    <location>
        <begin position="227"/>
        <end position="238"/>
    </location>
</feature>
<gene>
    <name evidence="3" type="ORF">LIPSTDRAFT_131741</name>
</gene>
<dbReference type="OrthoDB" id="284473at2759"/>
<accession>A0A1E3QFB4</accession>
<feature type="region of interest" description="Disordered" evidence="1">
    <location>
        <begin position="207"/>
        <end position="298"/>
    </location>
</feature>
<feature type="compositionally biased region" description="Polar residues" evidence="1">
    <location>
        <begin position="207"/>
        <end position="219"/>
    </location>
</feature>
<feature type="domain" description="Ell binding protein Ebp1 C-terminal" evidence="2">
    <location>
        <begin position="280"/>
        <end position="494"/>
    </location>
</feature>
<name>A0A1E3QFB4_LIPST</name>
<protein>
    <recommendedName>
        <fullName evidence="2">Ell binding protein Ebp1 C-terminal domain-containing protein</fullName>
    </recommendedName>
</protein>
<proteinExistence type="predicted"/>
<dbReference type="InterPro" id="IPR049403">
    <property type="entry name" value="Ebp1_C"/>
</dbReference>
<dbReference type="AlphaFoldDB" id="A0A1E3QFB4"/>